<evidence type="ECO:0000313" key="4">
    <source>
        <dbReference type="Proteomes" id="UP000248326"/>
    </source>
</evidence>
<feature type="compositionally biased region" description="Polar residues" evidence="1">
    <location>
        <begin position="169"/>
        <end position="183"/>
    </location>
</feature>
<accession>A0A318RZ41</accession>
<evidence type="ECO:0000259" key="2">
    <source>
        <dbReference type="Pfam" id="PF09557"/>
    </source>
</evidence>
<dbReference type="PANTHER" id="PTHR38463:SF1">
    <property type="entry name" value="STRESS RESPONSE PROTEIN YSNF"/>
    <property type="match status" value="1"/>
</dbReference>
<dbReference type="Proteomes" id="UP000248326">
    <property type="component" value="Unassembled WGS sequence"/>
</dbReference>
<keyword evidence="4" id="KW-1185">Reference proteome</keyword>
<evidence type="ECO:0000313" key="3">
    <source>
        <dbReference type="EMBL" id="PYE48390.1"/>
    </source>
</evidence>
<dbReference type="OrthoDB" id="74113at2"/>
<feature type="domain" description="DUF2382" evidence="2">
    <location>
        <begin position="31"/>
        <end position="140"/>
    </location>
</feature>
<protein>
    <submittedName>
        <fullName evidence="3">Uncharacterized protein (TIGR02271 family)</fullName>
    </submittedName>
</protein>
<dbReference type="AlphaFoldDB" id="A0A318RZ41"/>
<organism evidence="3 4">
    <name type="scientific">Deinococcus yavapaiensis KR-236</name>
    <dbReference type="NCBI Taxonomy" id="694435"/>
    <lineage>
        <taxon>Bacteria</taxon>
        <taxon>Thermotogati</taxon>
        <taxon>Deinococcota</taxon>
        <taxon>Deinococci</taxon>
        <taxon>Deinococcales</taxon>
        <taxon>Deinococcaceae</taxon>
        <taxon>Deinococcus</taxon>
    </lineage>
</organism>
<dbReference type="RefSeq" id="WP_110888907.1">
    <property type="nucleotide sequence ID" value="NZ_QJSX01000029.1"/>
</dbReference>
<gene>
    <name evidence="3" type="ORF">DES52_1299</name>
</gene>
<proteinExistence type="predicted"/>
<dbReference type="EMBL" id="QJSX01000029">
    <property type="protein sequence ID" value="PYE48390.1"/>
    <property type="molecule type" value="Genomic_DNA"/>
</dbReference>
<dbReference type="InterPro" id="IPR052967">
    <property type="entry name" value="Stress_Response_Assoc"/>
</dbReference>
<name>A0A318RZ41_9DEIO</name>
<dbReference type="InterPro" id="IPR019060">
    <property type="entry name" value="DUF2382"/>
</dbReference>
<dbReference type="PANTHER" id="PTHR38463">
    <property type="entry name" value="STRESS RESPONSE PROTEIN YSNF"/>
    <property type="match status" value="1"/>
</dbReference>
<reference evidence="3 4" key="1">
    <citation type="submission" date="2018-06" db="EMBL/GenBank/DDBJ databases">
        <title>Genomic Encyclopedia of Type Strains, Phase IV (KMG-IV): sequencing the most valuable type-strain genomes for metagenomic binning, comparative biology and taxonomic classification.</title>
        <authorList>
            <person name="Goeker M."/>
        </authorList>
    </citation>
    <scope>NUCLEOTIDE SEQUENCE [LARGE SCALE GENOMIC DNA]</scope>
    <source>
        <strain evidence="3 4">DSM 18048</strain>
    </source>
</reference>
<comment type="caution">
    <text evidence="3">The sequence shown here is derived from an EMBL/GenBank/DDBJ whole genome shotgun (WGS) entry which is preliminary data.</text>
</comment>
<sequence length="193" mass="21893">MNENESHTSVTEIDVRREAELERGATEVARLQLLEERAFVQKRREQTGQVRVRREVERRTETVTVELLTETVYIELAPGSTGVFFGDEPLLEGQTREIVTYREEAEVTKRPVVMEEVRILKRVLNEERSFDVELGREVLRLDQVSAEDVLETRTEQVPGSTVKAPTLNELGSTARSDGPSTPSLIDREEGPTS</sequence>
<feature type="region of interest" description="Disordered" evidence="1">
    <location>
        <begin position="153"/>
        <end position="193"/>
    </location>
</feature>
<dbReference type="Pfam" id="PF09557">
    <property type="entry name" value="DUF2382"/>
    <property type="match status" value="1"/>
</dbReference>
<evidence type="ECO:0000256" key="1">
    <source>
        <dbReference type="SAM" id="MobiDB-lite"/>
    </source>
</evidence>